<evidence type="ECO:0000313" key="6">
    <source>
        <dbReference type="EMBL" id="GFO06799.1"/>
    </source>
</evidence>
<feature type="chain" id="PRO_5043819908" evidence="5">
    <location>
        <begin position="23"/>
        <end position="120"/>
    </location>
</feature>
<dbReference type="Pfam" id="PF14704">
    <property type="entry name" value="DERM"/>
    <property type="match status" value="1"/>
</dbReference>
<comment type="subcellular location">
    <subcellularLocation>
        <location evidence="1">Secreted</location>
    </subcellularLocation>
</comment>
<dbReference type="PANTHER" id="PTHR15040:SF1">
    <property type="entry name" value="DERMATOPONTIN-LIKE ISOFORM X1"/>
    <property type="match status" value="1"/>
</dbReference>
<dbReference type="GO" id="GO:0005615">
    <property type="term" value="C:extracellular space"/>
    <property type="evidence" value="ECO:0007669"/>
    <property type="project" value="TreeGrafter"/>
</dbReference>
<dbReference type="GO" id="GO:0031012">
    <property type="term" value="C:extracellular matrix"/>
    <property type="evidence" value="ECO:0007669"/>
    <property type="project" value="TreeGrafter"/>
</dbReference>
<proteinExistence type="inferred from homology"/>
<evidence type="ECO:0000256" key="3">
    <source>
        <dbReference type="ARBA" id="ARBA00022525"/>
    </source>
</evidence>
<evidence type="ECO:0000256" key="2">
    <source>
        <dbReference type="ARBA" id="ARBA00008712"/>
    </source>
</evidence>
<keyword evidence="7" id="KW-1185">Reference proteome</keyword>
<sequence length="120" mass="13414">MTTAAVVMATLTVALMAVGANGGYHTNWDAPFLYACHQGEILRSLHRVHNNRKEDRRWKFSCGGAPGEASPQTCHRTDYENDWDDHMIFQCPSDNVIAGLQSYRSNSKEDLIVVCTLSKL</sequence>
<protein>
    <submittedName>
        <fullName evidence="6">Hemagglutinin/amebocyte aggregation factor</fullName>
    </submittedName>
</protein>
<gene>
    <name evidence="6" type="ORF">PoB_003330400</name>
</gene>
<dbReference type="AlphaFoldDB" id="A0AAV4AGK0"/>
<feature type="signal peptide" evidence="5">
    <location>
        <begin position="1"/>
        <end position="22"/>
    </location>
</feature>
<evidence type="ECO:0000256" key="1">
    <source>
        <dbReference type="ARBA" id="ARBA00004613"/>
    </source>
</evidence>
<dbReference type="Proteomes" id="UP000735302">
    <property type="component" value="Unassembled WGS sequence"/>
</dbReference>
<dbReference type="PANTHER" id="PTHR15040">
    <property type="entry name" value="DERMATOPONTIN-RELATED"/>
    <property type="match status" value="1"/>
</dbReference>
<keyword evidence="4" id="KW-1015">Disulfide bond</keyword>
<evidence type="ECO:0000313" key="7">
    <source>
        <dbReference type="Proteomes" id="UP000735302"/>
    </source>
</evidence>
<organism evidence="6 7">
    <name type="scientific">Plakobranchus ocellatus</name>
    <dbReference type="NCBI Taxonomy" id="259542"/>
    <lineage>
        <taxon>Eukaryota</taxon>
        <taxon>Metazoa</taxon>
        <taxon>Spiralia</taxon>
        <taxon>Lophotrochozoa</taxon>
        <taxon>Mollusca</taxon>
        <taxon>Gastropoda</taxon>
        <taxon>Heterobranchia</taxon>
        <taxon>Euthyneura</taxon>
        <taxon>Panpulmonata</taxon>
        <taxon>Sacoglossa</taxon>
        <taxon>Placobranchoidea</taxon>
        <taxon>Plakobranchidae</taxon>
        <taxon>Plakobranchus</taxon>
    </lineage>
</organism>
<dbReference type="EMBL" id="BLXT01003788">
    <property type="protein sequence ID" value="GFO06799.1"/>
    <property type="molecule type" value="Genomic_DNA"/>
</dbReference>
<evidence type="ECO:0000256" key="4">
    <source>
        <dbReference type="ARBA" id="ARBA00023157"/>
    </source>
</evidence>
<dbReference type="GO" id="GO:0030199">
    <property type="term" value="P:collagen fibril organization"/>
    <property type="evidence" value="ECO:0007669"/>
    <property type="project" value="TreeGrafter"/>
</dbReference>
<accession>A0AAV4AGK0</accession>
<comment type="caution">
    <text evidence="6">The sequence shown here is derived from an EMBL/GenBank/DDBJ whole genome shotgun (WGS) entry which is preliminary data.</text>
</comment>
<comment type="similarity">
    <text evidence="2">Belongs to the dermatopontin family.</text>
</comment>
<keyword evidence="3" id="KW-0964">Secreted</keyword>
<keyword evidence="5" id="KW-0732">Signal</keyword>
<name>A0AAV4AGK0_9GAST</name>
<reference evidence="6 7" key="1">
    <citation type="journal article" date="2021" name="Elife">
        <title>Chloroplast acquisition without the gene transfer in kleptoplastic sea slugs, Plakobranchus ocellatus.</title>
        <authorList>
            <person name="Maeda T."/>
            <person name="Takahashi S."/>
            <person name="Yoshida T."/>
            <person name="Shimamura S."/>
            <person name="Takaki Y."/>
            <person name="Nagai Y."/>
            <person name="Toyoda A."/>
            <person name="Suzuki Y."/>
            <person name="Arimoto A."/>
            <person name="Ishii H."/>
            <person name="Satoh N."/>
            <person name="Nishiyama T."/>
            <person name="Hasebe M."/>
            <person name="Maruyama T."/>
            <person name="Minagawa J."/>
            <person name="Obokata J."/>
            <person name="Shigenobu S."/>
        </authorList>
    </citation>
    <scope>NUCLEOTIDE SEQUENCE [LARGE SCALE GENOMIC DNA]</scope>
</reference>
<evidence type="ECO:0000256" key="5">
    <source>
        <dbReference type="SAM" id="SignalP"/>
    </source>
</evidence>
<dbReference type="InterPro" id="IPR026645">
    <property type="entry name" value="Dermatopontin"/>
</dbReference>